<feature type="domain" description="HTH araC/xylS-type" evidence="4">
    <location>
        <begin position="161"/>
        <end position="259"/>
    </location>
</feature>
<evidence type="ECO:0000256" key="1">
    <source>
        <dbReference type="ARBA" id="ARBA00023015"/>
    </source>
</evidence>
<accession>A0AAQ3QY73</accession>
<dbReference type="AlphaFoldDB" id="A0AAQ3QY73"/>
<name>A0AAQ3QY73_9BACT</name>
<dbReference type="SUPFAM" id="SSF51215">
    <property type="entry name" value="Regulatory protein AraC"/>
    <property type="match status" value="1"/>
</dbReference>
<dbReference type="InterPro" id="IPR009057">
    <property type="entry name" value="Homeodomain-like_sf"/>
</dbReference>
<dbReference type="Pfam" id="PF12833">
    <property type="entry name" value="HTH_18"/>
    <property type="match status" value="1"/>
</dbReference>
<dbReference type="EMBL" id="CP136920">
    <property type="protein sequence ID" value="WOO43530.1"/>
    <property type="molecule type" value="Genomic_DNA"/>
</dbReference>
<dbReference type="PANTHER" id="PTHR43280">
    <property type="entry name" value="ARAC-FAMILY TRANSCRIPTIONAL REGULATOR"/>
    <property type="match status" value="1"/>
</dbReference>
<keyword evidence="3" id="KW-0804">Transcription</keyword>
<dbReference type="InterPro" id="IPR018060">
    <property type="entry name" value="HTH_AraC"/>
</dbReference>
<dbReference type="SUPFAM" id="SSF46689">
    <property type="entry name" value="Homeodomain-like"/>
    <property type="match status" value="2"/>
</dbReference>
<dbReference type="RefSeq" id="WP_317836089.1">
    <property type="nucleotide sequence ID" value="NZ_CP136920.1"/>
</dbReference>
<gene>
    <name evidence="5" type="ORF">RZN69_10565</name>
</gene>
<dbReference type="Gene3D" id="1.10.10.60">
    <property type="entry name" value="Homeodomain-like"/>
    <property type="match status" value="1"/>
</dbReference>
<sequence>MNIYESFGDLIASEYTYKAHGTYGPRIHYELRLVYPYTGYADVRIDDVWHHVEQGQMIFLLPGTEEEYLFASECESSIGWCAVLNPQPRDSLVAALAHLPAVHTCSERFKELAHMAEAMYPANLAGELEVYYAIIQTMFCEFFRIADYQEGQKSQMHPAVKRGVWYIEKHFHEALDVPQIARHAGVSPQHLVRIFKRDLNISPAALLWETRCEHAARMLRNTGFSASEIAYRCGFANPNHFSRVFKAHYNGVPPAAYRRSVWSAKP</sequence>
<evidence type="ECO:0000259" key="4">
    <source>
        <dbReference type="PROSITE" id="PS01124"/>
    </source>
</evidence>
<evidence type="ECO:0000313" key="6">
    <source>
        <dbReference type="Proteomes" id="UP001304300"/>
    </source>
</evidence>
<evidence type="ECO:0000256" key="2">
    <source>
        <dbReference type="ARBA" id="ARBA00023125"/>
    </source>
</evidence>
<dbReference type="SMART" id="SM00342">
    <property type="entry name" value="HTH_ARAC"/>
    <property type="match status" value="1"/>
</dbReference>
<dbReference type="KEGG" id="puo:RZN69_10565"/>
<keyword evidence="6" id="KW-1185">Reference proteome</keyword>
<dbReference type="GO" id="GO:0003700">
    <property type="term" value="F:DNA-binding transcription factor activity"/>
    <property type="evidence" value="ECO:0007669"/>
    <property type="project" value="InterPro"/>
</dbReference>
<evidence type="ECO:0000256" key="3">
    <source>
        <dbReference type="ARBA" id="ARBA00023163"/>
    </source>
</evidence>
<dbReference type="InterPro" id="IPR037923">
    <property type="entry name" value="HTH-like"/>
</dbReference>
<organism evidence="5 6">
    <name type="scientific">Rubellicoccus peritrichatus</name>
    <dbReference type="NCBI Taxonomy" id="3080537"/>
    <lineage>
        <taxon>Bacteria</taxon>
        <taxon>Pseudomonadati</taxon>
        <taxon>Verrucomicrobiota</taxon>
        <taxon>Opitutia</taxon>
        <taxon>Puniceicoccales</taxon>
        <taxon>Cerasicoccaceae</taxon>
        <taxon>Rubellicoccus</taxon>
    </lineage>
</organism>
<dbReference type="PROSITE" id="PS01124">
    <property type="entry name" value="HTH_ARAC_FAMILY_2"/>
    <property type="match status" value="1"/>
</dbReference>
<evidence type="ECO:0000313" key="5">
    <source>
        <dbReference type="EMBL" id="WOO43530.1"/>
    </source>
</evidence>
<protein>
    <submittedName>
        <fullName evidence="5">AraC family transcriptional regulator</fullName>
    </submittedName>
</protein>
<keyword evidence="1" id="KW-0805">Transcription regulation</keyword>
<reference evidence="5 6" key="1">
    <citation type="submission" date="2023-10" db="EMBL/GenBank/DDBJ databases">
        <title>Rubellicoccus peritrichatus gen. nov., sp. nov., isolated from an algae of coral reef tank.</title>
        <authorList>
            <person name="Luo J."/>
        </authorList>
    </citation>
    <scope>NUCLEOTIDE SEQUENCE [LARGE SCALE GENOMIC DNA]</scope>
    <source>
        <strain evidence="5 6">CR14</strain>
    </source>
</reference>
<keyword evidence="2" id="KW-0238">DNA-binding</keyword>
<proteinExistence type="predicted"/>
<dbReference type="PANTHER" id="PTHR43280:SF2">
    <property type="entry name" value="HTH-TYPE TRANSCRIPTIONAL REGULATOR EXSA"/>
    <property type="match status" value="1"/>
</dbReference>
<dbReference type="Proteomes" id="UP001304300">
    <property type="component" value="Chromosome"/>
</dbReference>
<dbReference type="GO" id="GO:0043565">
    <property type="term" value="F:sequence-specific DNA binding"/>
    <property type="evidence" value="ECO:0007669"/>
    <property type="project" value="InterPro"/>
</dbReference>